<dbReference type="AlphaFoldDB" id="A0A7W9WCB1"/>
<protein>
    <submittedName>
        <fullName evidence="1">Uncharacterized protein</fullName>
    </submittedName>
</protein>
<dbReference type="Proteomes" id="UP000532746">
    <property type="component" value="Unassembled WGS sequence"/>
</dbReference>
<reference evidence="1 2" key="1">
    <citation type="submission" date="2020-08" db="EMBL/GenBank/DDBJ databases">
        <title>Genomic Encyclopedia of Type Strains, Phase IV (KMG-IV): sequencing the most valuable type-strain genomes for metagenomic binning, comparative biology and taxonomic classification.</title>
        <authorList>
            <person name="Goeker M."/>
        </authorList>
    </citation>
    <scope>NUCLEOTIDE SEQUENCE [LARGE SCALE GENOMIC DNA]</scope>
    <source>
        <strain evidence="1 2">DSM 26718</strain>
    </source>
</reference>
<gene>
    <name evidence="1" type="ORF">HNQ93_002057</name>
</gene>
<evidence type="ECO:0000313" key="2">
    <source>
        <dbReference type="Proteomes" id="UP000532746"/>
    </source>
</evidence>
<dbReference type="EMBL" id="JACHGG010000002">
    <property type="protein sequence ID" value="MBB6059211.1"/>
    <property type="molecule type" value="Genomic_DNA"/>
</dbReference>
<proteinExistence type="predicted"/>
<dbReference type="RefSeq" id="WP_183402659.1">
    <property type="nucleotide sequence ID" value="NZ_JACHGG010000002.1"/>
</dbReference>
<accession>A0A7W9WCB1</accession>
<comment type="caution">
    <text evidence="1">The sequence shown here is derived from an EMBL/GenBank/DDBJ whole genome shotgun (WGS) entry which is preliminary data.</text>
</comment>
<keyword evidence="2" id="KW-1185">Reference proteome</keyword>
<organism evidence="1 2">
    <name type="scientific">Hymenobacter luteus</name>
    <dbReference type="NCBI Taxonomy" id="1411122"/>
    <lineage>
        <taxon>Bacteria</taxon>
        <taxon>Pseudomonadati</taxon>
        <taxon>Bacteroidota</taxon>
        <taxon>Cytophagia</taxon>
        <taxon>Cytophagales</taxon>
        <taxon>Hymenobacteraceae</taxon>
        <taxon>Hymenobacter</taxon>
    </lineage>
</organism>
<evidence type="ECO:0000313" key="1">
    <source>
        <dbReference type="EMBL" id="MBB6059211.1"/>
    </source>
</evidence>
<sequence>MGCFRAQAYGLARPRQHLPATLTYHGLAVVAQEGSTGRRNWLCLAATTGKILGRALGPGRQRPRPARNR</sequence>
<name>A0A7W9WCB1_9BACT</name>